<reference evidence="10 11" key="1">
    <citation type="submission" date="2024-04" db="EMBL/GenBank/DDBJ databases">
        <title>The reference genome of an endangered Asteraceae, Deinandra increscens subsp. villosa, native to the Central Coast of California.</title>
        <authorList>
            <person name="Guilliams M."/>
            <person name="Hasenstab-Lehman K."/>
            <person name="Meyer R."/>
            <person name="Mcevoy S."/>
        </authorList>
    </citation>
    <scope>NUCLEOTIDE SEQUENCE [LARGE SCALE GENOMIC DNA]</scope>
    <source>
        <tissue evidence="10">Leaf</tissue>
    </source>
</reference>
<sequence length="902" mass="101246">MDSDNGGVTDALPPPPPEVPEDVVPIKAEPEAKKKVARVPMARRGLASKGQKAQLLTNHFKVNVSNVDGHFFHYSVALFYEDGRPVDAKGVGRKVLDKVHETYSSELDGKEFAYDGEKSLFTVGALPRNKLEFTVVLDSMNSNRNNGNASPDNDKKRMRRSYQSKTFKVELSFAAKIPMQAIAQALRGQESENSQEALRVLDIILRQHAAKQGCLLVRQSFFHNDVKNFADVGGGVLGCRGFHSSFRTSQGGLSLNIDVSTTMIIQPGPVVDFLIANQNVKDPYSIDWTKAKRTLKNLRVKNETNTEYKITGLSEKPCNQQLFSLRQKTKDENGEFETMEVTVYDYFVNYRKMDLRYSADLPCINVGKPKKPIFLPIEFCQLVSLQRYTKSLSTMQRASLVEKSRQKPQERMRVLSDALKINDYDAEPLLRSCGISINSSFTQVEGRVLQAPKLKVGQGEDFFPRNGRWNFNNKKLVDPTKIERWAVANFSARCDIRNLVKDLIKCGGLKGIRIDEPFDVFEESPQNRRAPPVVRVEKMFDYIQSKLPGAPQFLLCLLPERKNSDLYGPWKKKCLADFGIVTQCIAPMRVNDQYLTNVLLKINAKLGGLNSMLVVEHTPSIPIVSKSPTIILGMDVSHGQPGQSDVPSIAAVVSSRHWPSISRYRASVRTQSPKVEMVDSLFKKVSDTVDEGIMKELLLDFYVSSAKRKPDQIIIFRDGVSESQFNQVLNKELDQIIEACKFLDDKWCPKFLVIIAQKNHHTKFFQQGSPDNVPPGTVIDNKVCHPRNNDFYMCAHAGMIGTTRPTHYHVLYDEIGFSADDLQELVHSLSYVYQRSTTAISVVAPICYAHLAATQMSQFMKFEERSETSSSHGGTGVTSAGAVPVPQLPKLQENVCNSMFFC</sequence>
<dbReference type="InterPro" id="IPR032474">
    <property type="entry name" value="Argonaute_N"/>
</dbReference>
<dbReference type="CDD" id="cd04657">
    <property type="entry name" value="Piwi_ago-like"/>
    <property type="match status" value="1"/>
</dbReference>
<dbReference type="InterPro" id="IPR036397">
    <property type="entry name" value="RNaseH_sf"/>
</dbReference>
<dbReference type="InterPro" id="IPR032473">
    <property type="entry name" value="Argonaute_Mid_dom"/>
</dbReference>
<keyword evidence="4" id="KW-0694">RNA-binding</keyword>
<dbReference type="Gene3D" id="3.40.50.2300">
    <property type="match status" value="1"/>
</dbReference>
<dbReference type="Pfam" id="PF02170">
    <property type="entry name" value="PAZ"/>
    <property type="match status" value="1"/>
</dbReference>
<dbReference type="FunFam" id="2.170.260.10:FF:000008">
    <property type="entry name" value="Protein argonaute 7"/>
    <property type="match status" value="1"/>
</dbReference>
<dbReference type="GO" id="GO:0006417">
    <property type="term" value="P:regulation of translation"/>
    <property type="evidence" value="ECO:0007669"/>
    <property type="project" value="UniProtKB-KW"/>
</dbReference>
<comment type="similarity">
    <text evidence="1">Belongs to the argonaute family. Ago subfamily.</text>
</comment>
<dbReference type="SUPFAM" id="SSF53098">
    <property type="entry name" value="Ribonuclease H-like"/>
    <property type="match status" value="1"/>
</dbReference>
<gene>
    <name evidence="10" type="ORF">SSX86_021698</name>
</gene>
<evidence type="ECO:0000259" key="9">
    <source>
        <dbReference type="PROSITE" id="PS50822"/>
    </source>
</evidence>
<evidence type="ECO:0000256" key="1">
    <source>
        <dbReference type="ARBA" id="ARBA00008201"/>
    </source>
</evidence>
<evidence type="ECO:0000313" key="10">
    <source>
        <dbReference type="EMBL" id="KAK9059079.1"/>
    </source>
</evidence>
<keyword evidence="5" id="KW-0943">RNA-mediated gene silencing</keyword>
<dbReference type="Pfam" id="PF16486">
    <property type="entry name" value="ArgoN"/>
    <property type="match status" value="1"/>
</dbReference>
<dbReference type="PROSITE" id="PS50822">
    <property type="entry name" value="PIWI"/>
    <property type="match status" value="1"/>
</dbReference>
<evidence type="ECO:0000256" key="4">
    <source>
        <dbReference type="ARBA" id="ARBA00022884"/>
    </source>
</evidence>
<dbReference type="SMART" id="SM01163">
    <property type="entry name" value="DUF1785"/>
    <property type="match status" value="1"/>
</dbReference>
<dbReference type="InterPro" id="IPR014811">
    <property type="entry name" value="ArgoL1"/>
</dbReference>
<keyword evidence="11" id="KW-1185">Reference proteome</keyword>
<dbReference type="Pfam" id="PF08699">
    <property type="entry name" value="ArgoL1"/>
    <property type="match status" value="1"/>
</dbReference>
<feature type="compositionally biased region" description="Polar residues" evidence="7">
    <location>
        <begin position="142"/>
        <end position="151"/>
    </location>
</feature>
<organism evidence="10 11">
    <name type="scientific">Deinandra increscens subsp. villosa</name>
    <dbReference type="NCBI Taxonomy" id="3103831"/>
    <lineage>
        <taxon>Eukaryota</taxon>
        <taxon>Viridiplantae</taxon>
        <taxon>Streptophyta</taxon>
        <taxon>Embryophyta</taxon>
        <taxon>Tracheophyta</taxon>
        <taxon>Spermatophyta</taxon>
        <taxon>Magnoliopsida</taxon>
        <taxon>eudicotyledons</taxon>
        <taxon>Gunneridae</taxon>
        <taxon>Pentapetalae</taxon>
        <taxon>asterids</taxon>
        <taxon>campanulids</taxon>
        <taxon>Asterales</taxon>
        <taxon>Asteraceae</taxon>
        <taxon>Asteroideae</taxon>
        <taxon>Heliantheae alliance</taxon>
        <taxon>Madieae</taxon>
        <taxon>Madiinae</taxon>
        <taxon>Deinandra</taxon>
    </lineage>
</organism>
<evidence type="ECO:0000256" key="7">
    <source>
        <dbReference type="SAM" id="MobiDB-lite"/>
    </source>
</evidence>
<dbReference type="InterPro" id="IPR036085">
    <property type="entry name" value="PAZ_dom_sf"/>
</dbReference>
<dbReference type="GO" id="GO:0051607">
    <property type="term" value="P:defense response to virus"/>
    <property type="evidence" value="ECO:0007669"/>
    <property type="project" value="UniProtKB-ARBA"/>
</dbReference>
<evidence type="ECO:0000256" key="2">
    <source>
        <dbReference type="ARBA" id="ARBA00022491"/>
    </source>
</evidence>
<keyword evidence="2" id="KW-0678">Repressor</keyword>
<name>A0AAP0CTP0_9ASTR</name>
<dbReference type="Proteomes" id="UP001408789">
    <property type="component" value="Unassembled WGS sequence"/>
</dbReference>
<dbReference type="Pfam" id="PF16487">
    <property type="entry name" value="ArgoMid"/>
    <property type="match status" value="1"/>
</dbReference>
<feature type="domain" description="Piwi" evidence="9">
    <location>
        <begin position="553"/>
        <end position="861"/>
    </location>
</feature>
<dbReference type="Gene3D" id="3.30.420.10">
    <property type="entry name" value="Ribonuclease H-like superfamily/Ribonuclease H"/>
    <property type="match status" value="1"/>
</dbReference>
<dbReference type="InterPro" id="IPR032472">
    <property type="entry name" value="ArgoL2"/>
</dbReference>
<feature type="region of interest" description="Disordered" evidence="7">
    <location>
        <begin position="1"/>
        <end position="23"/>
    </location>
</feature>
<comment type="caution">
    <text evidence="10">The sequence shown here is derived from an EMBL/GenBank/DDBJ whole genome shotgun (WGS) entry which is preliminary data.</text>
</comment>
<dbReference type="GO" id="GO:0003723">
    <property type="term" value="F:RNA binding"/>
    <property type="evidence" value="ECO:0007669"/>
    <property type="project" value="UniProtKB-KW"/>
</dbReference>
<dbReference type="Pfam" id="PF02171">
    <property type="entry name" value="Piwi"/>
    <property type="match status" value="1"/>
</dbReference>
<feature type="domain" description="PAZ" evidence="8">
    <location>
        <begin position="269"/>
        <end position="384"/>
    </location>
</feature>
<proteinExistence type="inferred from homology"/>
<dbReference type="SUPFAM" id="SSF101690">
    <property type="entry name" value="PAZ domain"/>
    <property type="match status" value="1"/>
</dbReference>
<evidence type="ECO:0000256" key="6">
    <source>
        <dbReference type="ARBA" id="ARBA00023274"/>
    </source>
</evidence>
<dbReference type="InterPro" id="IPR045246">
    <property type="entry name" value="Piwi_ago-like"/>
</dbReference>
<evidence type="ECO:0000256" key="5">
    <source>
        <dbReference type="ARBA" id="ARBA00023158"/>
    </source>
</evidence>
<dbReference type="FunFam" id="3.30.420.10:FF:000091">
    <property type="entry name" value="Protein argonaute 3"/>
    <property type="match status" value="1"/>
</dbReference>
<dbReference type="GO" id="GO:1990904">
    <property type="term" value="C:ribonucleoprotein complex"/>
    <property type="evidence" value="ECO:0007669"/>
    <property type="project" value="UniProtKB-KW"/>
</dbReference>
<dbReference type="PROSITE" id="PS50821">
    <property type="entry name" value="PAZ"/>
    <property type="match status" value="1"/>
</dbReference>
<evidence type="ECO:0008006" key="12">
    <source>
        <dbReference type="Google" id="ProtNLM"/>
    </source>
</evidence>
<evidence type="ECO:0000259" key="8">
    <source>
        <dbReference type="PROSITE" id="PS50821"/>
    </source>
</evidence>
<protein>
    <recommendedName>
        <fullName evidence="12">Argonaute 4</fullName>
    </recommendedName>
</protein>
<dbReference type="CDD" id="cd02846">
    <property type="entry name" value="PAZ_argonaute_like"/>
    <property type="match status" value="1"/>
</dbReference>
<dbReference type="InterPro" id="IPR003100">
    <property type="entry name" value="PAZ_dom"/>
</dbReference>
<keyword evidence="6" id="KW-0687">Ribonucleoprotein</keyword>
<keyword evidence="3" id="KW-0810">Translation regulation</keyword>
<dbReference type="SMART" id="SM00950">
    <property type="entry name" value="Piwi"/>
    <property type="match status" value="1"/>
</dbReference>
<feature type="region of interest" description="Disordered" evidence="7">
    <location>
        <begin position="142"/>
        <end position="161"/>
    </location>
</feature>
<dbReference type="GO" id="GO:0031047">
    <property type="term" value="P:regulatory ncRNA-mediated gene silencing"/>
    <property type="evidence" value="ECO:0007669"/>
    <property type="project" value="UniProtKB-KW"/>
</dbReference>
<dbReference type="InterPro" id="IPR003165">
    <property type="entry name" value="Piwi"/>
</dbReference>
<dbReference type="AlphaFoldDB" id="A0AAP0CTP0"/>
<dbReference type="PANTHER" id="PTHR22891">
    <property type="entry name" value="EUKARYOTIC TRANSLATION INITIATION FACTOR 2C"/>
    <property type="match status" value="1"/>
</dbReference>
<dbReference type="Gene3D" id="2.170.260.10">
    <property type="entry name" value="paz domain"/>
    <property type="match status" value="1"/>
</dbReference>
<evidence type="ECO:0000313" key="11">
    <source>
        <dbReference type="Proteomes" id="UP001408789"/>
    </source>
</evidence>
<dbReference type="InterPro" id="IPR012337">
    <property type="entry name" value="RNaseH-like_sf"/>
</dbReference>
<evidence type="ECO:0000256" key="3">
    <source>
        <dbReference type="ARBA" id="ARBA00022845"/>
    </source>
</evidence>
<accession>A0AAP0CTP0</accession>
<dbReference type="EMBL" id="JBCNJP010000021">
    <property type="protein sequence ID" value="KAK9059079.1"/>
    <property type="molecule type" value="Genomic_DNA"/>
</dbReference>
<dbReference type="Pfam" id="PF16488">
    <property type="entry name" value="ArgoL2"/>
    <property type="match status" value="1"/>
</dbReference>